<feature type="transmembrane region" description="Helical" evidence="1">
    <location>
        <begin position="171"/>
        <end position="190"/>
    </location>
</feature>
<keyword evidence="1" id="KW-1133">Transmembrane helix</keyword>
<feature type="transmembrane region" description="Helical" evidence="1">
    <location>
        <begin position="197"/>
        <end position="216"/>
    </location>
</feature>
<dbReference type="AlphaFoldDB" id="R9WSI7"/>
<dbReference type="RefSeq" id="WP_016570221.1">
    <property type="nucleotide sequence ID" value="NC_021572.1"/>
</dbReference>
<feature type="transmembrane region" description="Helical" evidence="1">
    <location>
        <begin position="496"/>
        <end position="512"/>
    </location>
</feature>
<keyword evidence="2" id="KW-0614">Plasmid</keyword>
<feature type="transmembrane region" description="Helical" evidence="1">
    <location>
        <begin position="246"/>
        <end position="265"/>
    </location>
</feature>
<geneLocation type="plasmid" evidence="2">
    <name>pLP5401</name>
</geneLocation>
<organism evidence="2">
    <name type="scientific">Lacticaseibacillus paracasei</name>
    <name type="common">Lactobacillus paracasei</name>
    <dbReference type="NCBI Taxonomy" id="1597"/>
    <lineage>
        <taxon>Bacteria</taxon>
        <taxon>Bacillati</taxon>
        <taxon>Bacillota</taxon>
        <taxon>Bacilli</taxon>
        <taxon>Lactobacillales</taxon>
        <taxon>Lactobacillaceae</taxon>
        <taxon>Lacticaseibacillus</taxon>
    </lineage>
</organism>
<feature type="transmembrane region" description="Helical" evidence="1">
    <location>
        <begin position="50"/>
        <end position="73"/>
    </location>
</feature>
<evidence type="ECO:0000313" key="2">
    <source>
        <dbReference type="EMBL" id="AGO03638.1"/>
    </source>
</evidence>
<reference evidence="2" key="1">
    <citation type="submission" date="2013-03" db="EMBL/GenBank/DDBJ databases">
        <title>Characterization of three plasmid from Lactobacillus paracasei 54.</title>
        <authorList>
            <person name="Gu Q."/>
            <person name="Zhao Y."/>
            <person name="Shen L."/>
            <person name="Li X."/>
            <person name="Song D."/>
            <person name="Sun Y."/>
            <person name="Zhang C."/>
            <person name="Jiang X."/>
            <person name="Liu Q."/>
        </authorList>
    </citation>
    <scope>NUCLEOTIDE SEQUENCE</scope>
    <source>
        <plasmid evidence="2">pLP5401</plasmid>
    </source>
</reference>
<proteinExistence type="predicted"/>
<feature type="transmembrane region" description="Helical" evidence="1">
    <location>
        <begin position="85"/>
        <end position="109"/>
    </location>
</feature>
<name>R9WSI7_LACPA</name>
<accession>R9WSI7</accession>
<keyword evidence="1" id="KW-0472">Membrane</keyword>
<evidence type="ECO:0000256" key="1">
    <source>
        <dbReference type="SAM" id="Phobius"/>
    </source>
</evidence>
<feature type="transmembrane region" description="Helical" evidence="1">
    <location>
        <begin position="323"/>
        <end position="343"/>
    </location>
</feature>
<feature type="transmembrane region" description="Helical" evidence="1">
    <location>
        <begin position="271"/>
        <end position="292"/>
    </location>
</feature>
<sequence>MNIPSRKKKILTWPARTLSGAITLVFSLLLWLTLFFAVTSPNLILGKNVITGAGTTLWTTGWFFFMFIALILWEVSDRFRSLLRYLFVDHSLVVLTIVCLLVVSVQIIFVSEVHPPIGWDVGALHQGLSDTTSPNIRAYYSLNYNNLPILLVQNALAGIARQKSWLFFDWVTLYLVDLSAIINIFSIYAVDHNNKKNVKVGILFHCAFLLLFPTIIVPYTDAWVLPLVSIMIFCTIIAAKETKGFFFRIVFSILNGIVTAATFFIKPSAIIPIIAFTIISLIYVCTPASYSLSQNIKSEHNRSLCRLPNTREIHRALHAHLRLKLFCVLVITWIVAGGSYLYINKIVTNQTYIRVDKNREIPPIHFVSMGASKQGGYNPKDALMMAVLPTKKDRSDYSWLMFKKRIAKRGILGNLSFYIMKHRNNTADGSFAWVKEGNFIRGNGIPKDKGIRGWFEQFVYLYGNRIGDFRFWAQIWWCFLLITIGFGYHKRSTVTQFLRLTIVGGFIYLLIFEGGRSRYIIQFLPAILVLAPLLYQNSYKQISCGWERTKQRVVQLIKINV</sequence>
<feature type="transmembrane region" description="Helical" evidence="1">
    <location>
        <begin position="21"/>
        <end position="38"/>
    </location>
</feature>
<feature type="transmembrane region" description="Helical" evidence="1">
    <location>
        <begin position="518"/>
        <end position="535"/>
    </location>
</feature>
<keyword evidence="1" id="KW-0812">Transmembrane</keyword>
<feature type="transmembrane region" description="Helical" evidence="1">
    <location>
        <begin position="222"/>
        <end position="239"/>
    </location>
</feature>
<feature type="transmembrane region" description="Helical" evidence="1">
    <location>
        <begin position="471"/>
        <end position="489"/>
    </location>
</feature>
<protein>
    <submittedName>
        <fullName evidence="2">Integral membrane protein</fullName>
    </submittedName>
</protein>
<dbReference type="EMBL" id="KC812101">
    <property type="protein sequence ID" value="AGO03638.1"/>
    <property type="molecule type" value="Genomic_DNA"/>
</dbReference>